<sequence length="109" mass="12730">LQKSYETKQYKKGLKAADVILKKFPDHGETLSMKGLTLNCMDRKSEAYELVYQSYNSCLLDDPALIFVLVQNDLKSHVCWHVYGLLHQSDREYREAIKCYRNALRIDPD</sequence>
<accession>A0A0B2S643</accession>
<reference evidence="3" key="1">
    <citation type="submission" date="2014-07" db="EMBL/GenBank/DDBJ databases">
        <title>Identification of a novel salt tolerance gene in wild soybean by whole-genome sequencing.</title>
        <authorList>
            <person name="Lam H.-M."/>
            <person name="Qi X."/>
            <person name="Li M.-W."/>
            <person name="Liu X."/>
            <person name="Xie M."/>
            <person name="Ni M."/>
            <person name="Xu X."/>
        </authorList>
    </citation>
    <scope>NUCLEOTIDE SEQUENCE [LARGE SCALE GENOMIC DNA]</scope>
    <source>
        <tissue evidence="3">Root</tissue>
    </source>
</reference>
<dbReference type="Proteomes" id="UP000053555">
    <property type="component" value="Unassembled WGS sequence"/>
</dbReference>
<organism evidence="3">
    <name type="scientific">Glycine soja</name>
    <name type="common">Wild soybean</name>
    <dbReference type="NCBI Taxonomy" id="3848"/>
    <lineage>
        <taxon>Eukaryota</taxon>
        <taxon>Viridiplantae</taxon>
        <taxon>Streptophyta</taxon>
        <taxon>Embryophyta</taxon>
        <taxon>Tracheophyta</taxon>
        <taxon>Spermatophyta</taxon>
        <taxon>Magnoliopsida</taxon>
        <taxon>eudicotyledons</taxon>
        <taxon>Gunneridae</taxon>
        <taxon>Pentapetalae</taxon>
        <taxon>rosids</taxon>
        <taxon>fabids</taxon>
        <taxon>Fabales</taxon>
        <taxon>Fabaceae</taxon>
        <taxon>Papilionoideae</taxon>
        <taxon>50 kb inversion clade</taxon>
        <taxon>NPAAA clade</taxon>
        <taxon>indigoferoid/millettioid clade</taxon>
        <taxon>Phaseoleae</taxon>
        <taxon>Glycine</taxon>
        <taxon>Glycine subgen. Soja</taxon>
    </lineage>
</organism>
<keyword evidence="3" id="KW-0012">Acyltransferase</keyword>
<protein>
    <submittedName>
        <fullName evidence="3">N-alpha-acetyltransferase 16, NatA auxiliary subunit</fullName>
        <ecNumber evidence="3">2.3.1.254</ecNumber>
    </submittedName>
</protein>
<evidence type="ECO:0000313" key="3">
    <source>
        <dbReference type="EMBL" id="KHN39732.1"/>
    </source>
</evidence>
<dbReference type="Gene3D" id="1.25.40.1040">
    <property type="match status" value="1"/>
</dbReference>
<evidence type="ECO:0000256" key="2">
    <source>
        <dbReference type="ARBA" id="ARBA00022803"/>
    </source>
</evidence>
<dbReference type="InterPro" id="IPR011990">
    <property type="entry name" value="TPR-like_helical_dom_sf"/>
</dbReference>
<dbReference type="PROSITE" id="PS50293">
    <property type="entry name" value="TPR_REGION"/>
    <property type="match status" value="1"/>
</dbReference>
<gene>
    <name evidence="3" type="ORF">glysoja_047448</name>
</gene>
<dbReference type="SUPFAM" id="SSF48452">
    <property type="entry name" value="TPR-like"/>
    <property type="match status" value="1"/>
</dbReference>
<keyword evidence="1" id="KW-0677">Repeat</keyword>
<keyword evidence="2" id="KW-0802">TPR repeat</keyword>
<dbReference type="PANTHER" id="PTHR22767">
    <property type="entry name" value="N-TERMINAL ACETYLTRANSFERASE-RELATED"/>
    <property type="match status" value="1"/>
</dbReference>
<proteinExistence type="predicted"/>
<dbReference type="GO" id="GO:0005737">
    <property type="term" value="C:cytoplasm"/>
    <property type="evidence" value="ECO:0007669"/>
    <property type="project" value="TreeGrafter"/>
</dbReference>
<dbReference type="PANTHER" id="PTHR22767:SF2">
    <property type="entry name" value="N(ALPHA)-ACETYLTRANSFERASE 15_16, ISOFORM A"/>
    <property type="match status" value="1"/>
</dbReference>
<keyword evidence="3" id="KW-0808">Transferase</keyword>
<feature type="non-terminal residue" evidence="3">
    <location>
        <position position="1"/>
    </location>
</feature>
<dbReference type="AlphaFoldDB" id="A0A0B2S643"/>
<dbReference type="Pfam" id="PF07719">
    <property type="entry name" value="TPR_2"/>
    <property type="match status" value="1"/>
</dbReference>
<dbReference type="EMBL" id="KN646191">
    <property type="protein sequence ID" value="KHN39732.1"/>
    <property type="molecule type" value="Genomic_DNA"/>
</dbReference>
<feature type="non-terminal residue" evidence="3">
    <location>
        <position position="109"/>
    </location>
</feature>
<name>A0A0B2S643_GLYSO</name>
<dbReference type="EC" id="2.3.1.254" evidence="3"/>
<dbReference type="GO" id="GO:0120518">
    <property type="term" value="F:protein N-terminal-methionine acetyltransferase activity"/>
    <property type="evidence" value="ECO:0007669"/>
    <property type="project" value="UniProtKB-EC"/>
</dbReference>
<dbReference type="InterPro" id="IPR013105">
    <property type="entry name" value="TPR_2"/>
</dbReference>
<evidence type="ECO:0000256" key="1">
    <source>
        <dbReference type="ARBA" id="ARBA00022737"/>
    </source>
</evidence>